<evidence type="ECO:0000256" key="1">
    <source>
        <dbReference type="ARBA" id="ARBA00022729"/>
    </source>
</evidence>
<dbReference type="InterPro" id="IPR052910">
    <property type="entry name" value="ABC-Purine-Binding"/>
</dbReference>
<dbReference type="CDD" id="cd19963">
    <property type="entry name" value="PBP1_BMP-like"/>
    <property type="match status" value="1"/>
</dbReference>
<proteinExistence type="predicted"/>
<dbReference type="Gene3D" id="3.40.50.2300">
    <property type="match status" value="2"/>
</dbReference>
<evidence type="ECO:0000259" key="3">
    <source>
        <dbReference type="Pfam" id="PF02608"/>
    </source>
</evidence>
<dbReference type="InterPro" id="IPR003760">
    <property type="entry name" value="PnrA-like"/>
</dbReference>
<dbReference type="GO" id="GO:0005886">
    <property type="term" value="C:plasma membrane"/>
    <property type="evidence" value="ECO:0007669"/>
    <property type="project" value="InterPro"/>
</dbReference>
<dbReference type="EMBL" id="KM108007">
    <property type="protein sequence ID" value="AIZ03672.1"/>
    <property type="molecule type" value="Genomic_DNA"/>
</dbReference>
<dbReference type="PANTHER" id="PTHR43208">
    <property type="entry name" value="ABC TRANSPORTER SUBSTRATE-BINDING PROTEIN"/>
    <property type="match status" value="1"/>
</dbReference>
<accession>A0A0A7HGI2</accession>
<name>A0A0A7HGI2_CLOTY</name>
<feature type="signal peptide" evidence="2">
    <location>
        <begin position="1"/>
        <end position="21"/>
    </location>
</feature>
<evidence type="ECO:0000256" key="2">
    <source>
        <dbReference type="SAM" id="SignalP"/>
    </source>
</evidence>
<dbReference type="Pfam" id="PF02608">
    <property type="entry name" value="Bmp"/>
    <property type="match status" value="1"/>
</dbReference>
<reference evidence="4" key="1">
    <citation type="submission" date="2014-07" db="EMBL/GenBank/DDBJ databases">
        <title>Clostridium tyrobutyricum BAS7.</title>
        <authorList>
            <person name="Kim S."/>
            <person name="Choi O."/>
            <person name="Woo H.M."/>
            <person name="Sang B.-I."/>
            <person name="Um Y."/>
        </authorList>
    </citation>
    <scope>NUCLEOTIDE SEQUENCE</scope>
    <source>
        <strain evidence="4">BAS7</strain>
    </source>
</reference>
<sequence>MKKKRILVFLLALVVITGLFAGCSSSKTSSTGVTTTSQGKKIDKDKIKVGFIYSGSLGDGGWVDAHNDGRLAIEKMGIKTIYKENVPESQKVQPVIEDMISQGCNVIIAASFGYMDYVYQEAKKHPDIIFLHNAGYKTADNMGAYFAKYYQATYLSGILAGMKTKTNKIGVVGSMPIPELYRQIDAFALGVQSVNKKAVVNVKWTHTWYDPAKEKEAGKALVDQGNDVISEEQNTTSALDPAQEKGLAGIGFDRDKKNADPKMYMTAPIYHWDVYYKEQMNDIIAGKWKSQKWLKGLESGAVDLAPIRKESAPAGGEAAVAKAKADIISGKLKIFEGPIKDQKGELKVKQGQVLDDAYLEKIDWFVQGINGVNEK</sequence>
<organism evidence="4">
    <name type="scientific">Clostridium tyrobutyricum</name>
    <dbReference type="NCBI Taxonomy" id="1519"/>
    <lineage>
        <taxon>Bacteria</taxon>
        <taxon>Bacillati</taxon>
        <taxon>Bacillota</taxon>
        <taxon>Clostridia</taxon>
        <taxon>Eubacteriales</taxon>
        <taxon>Clostridiaceae</taxon>
        <taxon>Clostridium</taxon>
    </lineage>
</organism>
<keyword evidence="1 2" id="KW-0732">Signal</keyword>
<feature type="chain" id="PRO_5041035937" evidence="2">
    <location>
        <begin position="22"/>
        <end position="375"/>
    </location>
</feature>
<gene>
    <name evidence="4" type="primary">med</name>
    <name evidence="4" type="ORF">CTB_01350</name>
</gene>
<dbReference type="InterPro" id="IPR028082">
    <property type="entry name" value="Peripla_BP_I"/>
</dbReference>
<feature type="domain" description="ABC transporter substrate-binding protein PnrA-like" evidence="3">
    <location>
        <begin position="47"/>
        <end position="309"/>
    </location>
</feature>
<dbReference type="STRING" id="1519.CTK_C07800"/>
<dbReference type="PROSITE" id="PS51257">
    <property type="entry name" value="PROKAR_LIPOPROTEIN"/>
    <property type="match status" value="1"/>
</dbReference>
<dbReference type="AlphaFoldDB" id="A0A0A7HGI2"/>
<dbReference type="RefSeq" id="WP_039653023.1">
    <property type="nucleotide sequence ID" value="NZ_CABJAO010000006.1"/>
</dbReference>
<evidence type="ECO:0000313" key="4">
    <source>
        <dbReference type="EMBL" id="AIZ03672.1"/>
    </source>
</evidence>
<protein>
    <submittedName>
        <fullName evidence="4">Putative basic membrane protein</fullName>
    </submittedName>
</protein>
<dbReference type="SUPFAM" id="SSF53822">
    <property type="entry name" value="Periplasmic binding protein-like I"/>
    <property type="match status" value="1"/>
</dbReference>
<dbReference type="PANTHER" id="PTHR43208:SF1">
    <property type="entry name" value="ABC TRANSPORTER SUBSTRATE-BINDING PROTEIN"/>
    <property type="match status" value="1"/>
</dbReference>